<evidence type="ECO:0000256" key="4">
    <source>
        <dbReference type="ARBA" id="ARBA00022692"/>
    </source>
</evidence>
<evidence type="ECO:0000256" key="7">
    <source>
        <dbReference type="ARBA" id="ARBA00023180"/>
    </source>
</evidence>
<keyword evidence="7" id="KW-0325">Glycoprotein</keyword>
<feature type="transmembrane region" description="Helical" evidence="8">
    <location>
        <begin position="213"/>
        <end position="234"/>
    </location>
</feature>
<dbReference type="AlphaFoldDB" id="A0AA36CSP1"/>
<keyword evidence="11" id="KW-1185">Reference proteome</keyword>
<keyword evidence="3" id="KW-1003">Cell membrane</keyword>
<dbReference type="EMBL" id="CATQJA010002626">
    <property type="protein sequence ID" value="CAJ0574133.1"/>
    <property type="molecule type" value="Genomic_DNA"/>
</dbReference>
<gene>
    <name evidence="10" type="ORF">MSPICULIGERA_LOCUS12474</name>
</gene>
<dbReference type="PANTHER" id="PTHR10796">
    <property type="entry name" value="PATCHED-RELATED"/>
    <property type="match status" value="1"/>
</dbReference>
<keyword evidence="4 8" id="KW-0812">Transmembrane</keyword>
<feature type="domain" description="SSD" evidence="9">
    <location>
        <begin position="141"/>
        <end position="267"/>
    </location>
</feature>
<evidence type="ECO:0000256" key="3">
    <source>
        <dbReference type="ARBA" id="ARBA00022475"/>
    </source>
</evidence>
<evidence type="ECO:0000256" key="1">
    <source>
        <dbReference type="ARBA" id="ARBA00004651"/>
    </source>
</evidence>
<feature type="transmembrane region" description="Helical" evidence="8">
    <location>
        <begin position="519"/>
        <end position="539"/>
    </location>
</feature>
<comment type="caution">
    <text evidence="10">The sequence shown here is derived from an EMBL/GenBank/DDBJ whole genome shotgun (WGS) entry which is preliminary data.</text>
</comment>
<dbReference type="GO" id="GO:0006897">
    <property type="term" value="P:endocytosis"/>
    <property type="evidence" value="ECO:0007669"/>
    <property type="project" value="TreeGrafter"/>
</dbReference>
<evidence type="ECO:0000259" key="9">
    <source>
        <dbReference type="PROSITE" id="PS50156"/>
    </source>
</evidence>
<evidence type="ECO:0000256" key="8">
    <source>
        <dbReference type="SAM" id="Phobius"/>
    </source>
</evidence>
<keyword evidence="6 8" id="KW-0472">Membrane</keyword>
<dbReference type="Proteomes" id="UP001177023">
    <property type="component" value="Unassembled WGS sequence"/>
</dbReference>
<dbReference type="PANTHER" id="PTHR10796:SF102">
    <property type="entry name" value="SSD DOMAIN-CONTAINING PROTEIN"/>
    <property type="match status" value="1"/>
</dbReference>
<feature type="transmembrane region" description="Helical" evidence="8">
    <location>
        <begin position="108"/>
        <end position="130"/>
    </location>
</feature>
<feature type="transmembrane region" description="Helical" evidence="8">
    <location>
        <begin position="241"/>
        <end position="266"/>
    </location>
</feature>
<feature type="transmembrane region" description="Helical" evidence="8">
    <location>
        <begin position="136"/>
        <end position="163"/>
    </location>
</feature>
<evidence type="ECO:0000256" key="5">
    <source>
        <dbReference type="ARBA" id="ARBA00022989"/>
    </source>
</evidence>
<accession>A0AA36CSP1</accession>
<dbReference type="GO" id="GO:0018996">
    <property type="term" value="P:molting cycle, collagen and cuticulin-based cuticle"/>
    <property type="evidence" value="ECO:0007669"/>
    <property type="project" value="TreeGrafter"/>
</dbReference>
<dbReference type="InterPro" id="IPR051697">
    <property type="entry name" value="Patched_domain-protein"/>
</dbReference>
<evidence type="ECO:0000313" key="10">
    <source>
        <dbReference type="EMBL" id="CAJ0574133.1"/>
    </source>
</evidence>
<organism evidence="10 11">
    <name type="scientific">Mesorhabditis spiculigera</name>
    <dbReference type="NCBI Taxonomy" id="96644"/>
    <lineage>
        <taxon>Eukaryota</taxon>
        <taxon>Metazoa</taxon>
        <taxon>Ecdysozoa</taxon>
        <taxon>Nematoda</taxon>
        <taxon>Chromadorea</taxon>
        <taxon>Rhabditida</taxon>
        <taxon>Rhabditina</taxon>
        <taxon>Rhabditomorpha</taxon>
        <taxon>Rhabditoidea</taxon>
        <taxon>Rhabditidae</taxon>
        <taxon>Mesorhabditinae</taxon>
        <taxon>Mesorhabditis</taxon>
    </lineage>
</organism>
<proteinExistence type="inferred from homology"/>
<feature type="non-terminal residue" evidence="10">
    <location>
        <position position="1"/>
    </location>
</feature>
<dbReference type="PROSITE" id="PS50156">
    <property type="entry name" value="SSD"/>
    <property type="match status" value="1"/>
</dbReference>
<dbReference type="Pfam" id="PF02460">
    <property type="entry name" value="Patched"/>
    <property type="match status" value="1"/>
</dbReference>
<protein>
    <recommendedName>
        <fullName evidence="9">SSD domain-containing protein</fullName>
    </recommendedName>
</protein>
<evidence type="ECO:0000256" key="2">
    <source>
        <dbReference type="ARBA" id="ARBA00005585"/>
    </source>
</evidence>
<dbReference type="Gene3D" id="1.20.1640.10">
    <property type="entry name" value="Multidrug efflux transporter AcrB transmembrane domain"/>
    <property type="match status" value="2"/>
</dbReference>
<dbReference type="FunFam" id="1.20.1640.10:FF:000013">
    <property type="entry name" value="PaTched Related family"/>
    <property type="match status" value="1"/>
</dbReference>
<dbReference type="GO" id="GO:0005886">
    <property type="term" value="C:plasma membrane"/>
    <property type="evidence" value="ECO:0007669"/>
    <property type="project" value="UniProtKB-SubCell"/>
</dbReference>
<evidence type="ECO:0000256" key="6">
    <source>
        <dbReference type="ARBA" id="ARBA00023136"/>
    </source>
</evidence>
<dbReference type="InterPro" id="IPR003392">
    <property type="entry name" value="PTHD_SSD"/>
</dbReference>
<dbReference type="InterPro" id="IPR000731">
    <property type="entry name" value="SSD"/>
</dbReference>
<sequence>MFYFRYPISRLITFDIPIHLERSFFGVETSGATVPKGDVSNVRHIKLVLATFLGELRDEGDDERMAAWEMAVYRWAAQNPYPLVEVLVIGSEIVDVEINREAQRMSPYFAYGFGAMFLFVCSTVYFSALYFDRLNWWTVIVGLCSTLVPVVAITSTLGTLSLFGCPINQLLLIMPFLIMGIGVNDSFLTVHAWLRQSNNENMQTRMGRVFEEVGPSITTTTLTNVITFLIGAFTPTSEISIFCFGTALALGMAYIYTLILFGPILYYSSPTTVDKEGPRTVDGWRLTLRNFLKCLVRGYAKVISHPAVAIVLLLGSLVYWFFAVKGTVGLESKLDTGKILPIHTPIRRPNRLMEEIIWPEYYPLTVIVNNPPDIRKSSQLARLIKMHDDFDRMEHNRGKIYTLSWIRAYQSYYEQASIFDFDEDLEARDSGLSYGKLEPFLNDTLRRQYQSFVKLTNSSSNPIQRFSLVFVFEKLSSWEERIRLVEEWRGIVNSYSEMNATIYDVNAMFVDQIISLKPLAMQSAMWTLICMVVVCALFIQNPASVLLASLAIASISLGTVGYLSFWDLDLDPVSLGAILMSIGMSVDFTAHTTYHYQLQSHVVERNGKSVIVPLRDPVDKLMHTVEAIAWPMTQAGLSTVICILPLVLLQNYIPLVFVKTISLVVIWGMWHGLVLLPACLAQVPTRIFDINCYRSIFREPPPEDREMETIGESTVQTPLV</sequence>
<feature type="transmembrane region" description="Helical" evidence="8">
    <location>
        <begin position="545"/>
        <end position="566"/>
    </location>
</feature>
<comment type="subcellular location">
    <subcellularLocation>
        <location evidence="1">Cell membrane</location>
        <topology evidence="1">Multi-pass membrane protein</topology>
    </subcellularLocation>
</comment>
<feature type="transmembrane region" description="Helical" evidence="8">
    <location>
        <begin position="302"/>
        <end position="324"/>
    </location>
</feature>
<feature type="transmembrane region" description="Helical" evidence="8">
    <location>
        <begin position="628"/>
        <end position="649"/>
    </location>
</feature>
<keyword evidence="5 8" id="KW-1133">Transmembrane helix</keyword>
<evidence type="ECO:0000313" key="11">
    <source>
        <dbReference type="Proteomes" id="UP001177023"/>
    </source>
</evidence>
<dbReference type="SUPFAM" id="SSF82866">
    <property type="entry name" value="Multidrug efflux transporter AcrB transmembrane domain"/>
    <property type="match status" value="2"/>
</dbReference>
<feature type="transmembrane region" description="Helical" evidence="8">
    <location>
        <begin position="170"/>
        <end position="193"/>
    </location>
</feature>
<feature type="transmembrane region" description="Helical" evidence="8">
    <location>
        <begin position="656"/>
        <end position="676"/>
    </location>
</feature>
<comment type="similarity">
    <text evidence="2">Belongs to the patched family.</text>
</comment>
<reference evidence="10" key="1">
    <citation type="submission" date="2023-06" db="EMBL/GenBank/DDBJ databases">
        <authorList>
            <person name="Delattre M."/>
        </authorList>
    </citation>
    <scope>NUCLEOTIDE SEQUENCE</scope>
    <source>
        <strain evidence="10">AF72</strain>
    </source>
</reference>
<name>A0AA36CSP1_9BILA</name>
<dbReference type="GO" id="GO:0030659">
    <property type="term" value="C:cytoplasmic vesicle membrane"/>
    <property type="evidence" value="ECO:0007669"/>
    <property type="project" value="TreeGrafter"/>
</dbReference>